<evidence type="ECO:0000313" key="3">
    <source>
        <dbReference type="EMBL" id="MBD8497226.1"/>
    </source>
</evidence>
<dbReference type="InterPro" id="IPR013783">
    <property type="entry name" value="Ig-like_fold"/>
</dbReference>
<feature type="domain" description="DUF7507" evidence="2">
    <location>
        <begin position="1191"/>
        <end position="1278"/>
    </location>
</feature>
<comment type="caution">
    <text evidence="3">The sequence shown here is derived from an EMBL/GenBank/DDBJ whole genome shotgun (WGS) entry which is preliminary data.</text>
</comment>
<sequence>MPFVQRFTVTSAGALTFTGNALSLSKINNQLLPGNLDASGAFITTNTGLTAPGWFPGTTLNYTQNSSAAVLRLPAGSTIEYAELIWSANYSSGVGNVTPNINDPIQFITPLGAFTISPETTFDNVSPFNPTTRWYTHSANVTSLVQAGGAGTYITGSVPAFISAIDNQTTHSGWTLAVSYRNSALPFRNKSIFVGQDLVGLSITNVDITVSGFSSPTTGNVTGRILLSAHDGDPFAGGDVVRFGPNTSSLVTLSGPNNLVNNFFQAQINNDSGNLDTAGTFGTRNAVAGDPGFYTTGSRLAYDITNVDGSAGLFNSQTSGVLRITTSADVILPNGIGIQIDVNQPLLSIDKTSSTSTAREGDIITYTAVITNSGAANADNVIFTDPIPAGTTFIPNSVTIDGGPPQTGLSPIAGINLGSIPVGGSRTVTFQVQVNTGGVPPQISNTSSATFTFISVPGGPVLAGDVVSNEVIVNLIAVSITKTATPTSALPGQDVLYTVTVFNTGGATLTNVRVTDATLGLNETLSMLTPGNGVRFEISFTIPPGTPAGSIIVNRAAVVTNEISDEAFFQVNVLAAPSLSINKTADRTMAAPGDTIFYTIEVSNTGNSTLTNVRVVDALLGIDTLIGTLLQGESQFVFGEFTVPIGSSGTITNTTTATSDETTAVSDSETVMITPQPSLFVRKRALEPEVEAGSAAMFEIEYGNAGNVTLTNVVVSDPQLNINEVVPVLEPGEAFIITGALDIPFGTPPGTVITNTVTVSSDQVGTQTAQANVTVTQPAFPIIELSKFVDRETTAPGETITYTIIISNTGFISLTNVNLIDPLLGINQVIPEILPSDSFIIESDFFVPLDTPDGSSIVNTATATSDQTLPVETTNILPVQSIFGLEITKTVEPTTALPGDEVQYTIIVRNTGNRTLINVRITDPIVELDTVVDSLVPGGEIEITSFFTIPAGTPIGNFENTATASADNVTTQSFTANVEIGAAPDLTITKTADQTSVVPGATVTYTILVTNSGNVPLSNVIVQDPLLGIDQTIPLLASGAEQTITQTFLIPVATPALTVFLNTVTASSDQTAPITAQERIIVEPIVGLQVSKTVSPTEAAPGTPVEFSITVSNLSAVTLTNILMNDPLVGFTQTIPSLAPGASQVLLVPFTIPSNELPGSFVNTVEAFANETDTVTGTATVAILPVSLLTIAKVPSQAVAVPGEPITYTFQITNSGNTDITNVRITDPLLQLDNNISIIPVGTTVELVIPFDVPRDFTGTVLTNTATISSDQTAAQQVEASIEIIPDFTVQFTKVADRSVALPGERVNYTITITNSSTFTLTNLRLFDPVIDIEEQVTRLEPGATLTFSASFIVPLGTEAGTVIVNEAVFLSDETVVQRASASVTVGSSPQLILTKTASKQTAMPGERIQFRLRLRNTGNVPLTGVVVTDPLLNIRVEARAPIGPGESREAIVPFTVPSNAVPGTTITNTLNATSNETGLVSTSVSVNVAVSPLQVVKSANRKSVVECEIVTYTILLRNTSSSTISGITVTDNIPAGSTFVVGSLKLNGCPVTNQQLETGITIPDLAPGQQAEVTFKVKVEPIKKSKVTQLVNQAVARFTFRDSQGRTITTSTQSNQVIVAIKEEQEE</sequence>
<feature type="domain" description="DUF7507" evidence="2">
    <location>
        <begin position="781"/>
        <end position="867"/>
    </location>
</feature>
<proteinExistence type="predicted"/>
<evidence type="ECO:0000259" key="1">
    <source>
        <dbReference type="Pfam" id="PF01345"/>
    </source>
</evidence>
<protein>
    <submittedName>
        <fullName evidence="3">DUF11 domain-containing protein</fullName>
    </submittedName>
</protein>
<organism evidence="3 4">
    <name type="scientific">Paenibacillus arenosi</name>
    <dbReference type="NCBI Taxonomy" id="2774142"/>
    <lineage>
        <taxon>Bacteria</taxon>
        <taxon>Bacillati</taxon>
        <taxon>Bacillota</taxon>
        <taxon>Bacilli</taxon>
        <taxon>Bacillales</taxon>
        <taxon>Paenibacillaceae</taxon>
        <taxon>Paenibacillus</taxon>
    </lineage>
</organism>
<dbReference type="Pfam" id="PF24346">
    <property type="entry name" value="DUF7507"/>
    <property type="match status" value="7"/>
</dbReference>
<dbReference type="Pfam" id="PF01345">
    <property type="entry name" value="DUF11"/>
    <property type="match status" value="2"/>
</dbReference>
<accession>A0ABR9AWA0</accession>
<dbReference type="PANTHER" id="PTHR34819:SF3">
    <property type="entry name" value="CELL SURFACE PROTEIN"/>
    <property type="match status" value="1"/>
</dbReference>
<dbReference type="SUPFAM" id="SSF49401">
    <property type="entry name" value="Bacterial adhesins"/>
    <property type="match status" value="1"/>
</dbReference>
<feature type="domain" description="DUF7507" evidence="2">
    <location>
        <begin position="576"/>
        <end position="663"/>
    </location>
</feature>
<gene>
    <name evidence="3" type="ORF">IFO66_02805</name>
</gene>
<dbReference type="RefSeq" id="WP_192023640.1">
    <property type="nucleotide sequence ID" value="NZ_JACYTN010000001.1"/>
</dbReference>
<dbReference type="InterPro" id="IPR051172">
    <property type="entry name" value="Chlamydia_OmcB"/>
</dbReference>
<dbReference type="Proteomes" id="UP000634529">
    <property type="component" value="Unassembled WGS sequence"/>
</dbReference>
<feature type="domain" description="DUF7507" evidence="2">
    <location>
        <begin position="1389"/>
        <end position="1477"/>
    </location>
</feature>
<dbReference type="InterPro" id="IPR001434">
    <property type="entry name" value="OmcB-like_DUF11"/>
</dbReference>
<dbReference type="InterPro" id="IPR008966">
    <property type="entry name" value="Adhesion_dom_sf"/>
</dbReference>
<dbReference type="InterPro" id="IPR047589">
    <property type="entry name" value="DUF11_rpt"/>
</dbReference>
<feature type="domain" description="DUF7507" evidence="2">
    <location>
        <begin position="983"/>
        <end position="1071"/>
    </location>
</feature>
<dbReference type="PANTHER" id="PTHR34819">
    <property type="entry name" value="LARGE CYSTEINE-RICH PERIPLASMIC PROTEIN OMCB"/>
    <property type="match status" value="1"/>
</dbReference>
<dbReference type="Gene3D" id="2.60.40.740">
    <property type="match status" value="2"/>
</dbReference>
<reference evidence="3 4" key="1">
    <citation type="submission" date="2020-09" db="EMBL/GenBank/DDBJ databases">
        <title>Paenibacillus sp. CAU 1523 isolated from sand of Haeundae Beach.</title>
        <authorList>
            <person name="Kim W."/>
        </authorList>
    </citation>
    <scope>NUCLEOTIDE SEQUENCE [LARGE SCALE GENOMIC DNA]</scope>
    <source>
        <strain evidence="3 4">CAU 1523</strain>
    </source>
</reference>
<evidence type="ECO:0000259" key="2">
    <source>
        <dbReference type="Pfam" id="PF24346"/>
    </source>
</evidence>
<feature type="domain" description="DUF7507" evidence="2">
    <location>
        <begin position="477"/>
        <end position="560"/>
    </location>
</feature>
<dbReference type="NCBIfam" id="TIGR01451">
    <property type="entry name" value="B_ant_repeat"/>
    <property type="match status" value="11"/>
</dbReference>
<feature type="domain" description="DUF11" evidence="1">
    <location>
        <begin position="1494"/>
        <end position="1597"/>
    </location>
</feature>
<keyword evidence="4" id="KW-1185">Reference proteome</keyword>
<dbReference type="Gene3D" id="2.60.40.10">
    <property type="entry name" value="Immunoglobulins"/>
    <property type="match status" value="3"/>
</dbReference>
<dbReference type="InterPro" id="IPR055354">
    <property type="entry name" value="DUF7507"/>
</dbReference>
<dbReference type="EMBL" id="JACYTN010000001">
    <property type="protein sequence ID" value="MBD8497226.1"/>
    <property type="molecule type" value="Genomic_DNA"/>
</dbReference>
<feature type="domain" description="DUF7507" evidence="2">
    <location>
        <begin position="885"/>
        <end position="975"/>
    </location>
</feature>
<feature type="domain" description="DUF11" evidence="1">
    <location>
        <begin position="347"/>
        <end position="448"/>
    </location>
</feature>
<name>A0ABR9AWA0_9BACL</name>
<evidence type="ECO:0000313" key="4">
    <source>
        <dbReference type="Proteomes" id="UP000634529"/>
    </source>
</evidence>